<keyword evidence="2" id="KW-0472">Membrane</keyword>
<organism evidence="3 6">
    <name type="scientific">Plasmodium ovale wallikeri</name>
    <dbReference type="NCBI Taxonomy" id="864142"/>
    <lineage>
        <taxon>Eukaryota</taxon>
        <taxon>Sar</taxon>
        <taxon>Alveolata</taxon>
        <taxon>Apicomplexa</taxon>
        <taxon>Aconoidasida</taxon>
        <taxon>Haemosporida</taxon>
        <taxon>Plasmodiidae</taxon>
        <taxon>Plasmodium</taxon>
        <taxon>Plasmodium (Plasmodium)</taxon>
    </lineage>
</organism>
<feature type="transmembrane region" description="Helical" evidence="2">
    <location>
        <begin position="323"/>
        <end position="343"/>
    </location>
</feature>
<reference evidence="5" key="3">
    <citation type="submission" date="2016-05" db="EMBL/GenBank/DDBJ databases">
        <authorList>
            <person name="Naeem Raeece"/>
        </authorList>
    </citation>
    <scope>NUCLEOTIDE SEQUENCE [LARGE SCALE GENOMIC DNA]</scope>
</reference>
<sequence>MGGGNDGVYGHDYHGRGGSNSRNGHGNVHMHTESTSRNASSNRELERDNERANLLSSQYKDSFHIDDLSRRNHYAVGDTGGGDNVEGIFGKGSDGGFSNENLKTLNLNDVKRGVHGSNAFLSSANNVGYSLDFAVEGTVVGEKINTFSASPSATTVTTGVTASQQVNGIFEKAYSMSDMGKQHGNNISGKMNIIDLSANGNEEKRGDIHSGNNSFELFPFFRSLSAIRNKVLCYYDVDNDVIIYRCMCALVPYLQVDKTFECPNNFNDIENNVNQEGNRNMDTLNSLENETYDENEHIRNISNIQDAFDSYDNKLSVLNNPDVYGFVWLNMFITCIVFFLFNLKNIFYSKASFIDVDTYTKDTQLIQDYIETNKHTILYSTILFVYLFTVLVPTVVHVTNYLLTKKIMPIKLSFLISLMSYNNITLIPVIFMHKLTSIETNTPFLLFVCSTLRFLVFLFYIITSVFYIYKYTMRILRNNFADNIIHFNYAIFAISYISFYFLLRSYIFNYL</sequence>
<reference evidence="3" key="1">
    <citation type="submission" date="2016-05" db="EMBL/GenBank/DDBJ databases">
        <authorList>
            <person name="Lavstsen T."/>
            <person name="Jespersen J.S."/>
        </authorList>
    </citation>
    <scope>NUCLEOTIDE SEQUENCE [LARGE SCALE GENOMIC DNA]</scope>
</reference>
<feature type="transmembrane region" description="Helical" evidence="2">
    <location>
        <begin position="377"/>
        <end position="398"/>
    </location>
</feature>
<evidence type="ECO:0000256" key="1">
    <source>
        <dbReference type="SAM" id="MobiDB-lite"/>
    </source>
</evidence>
<proteinExistence type="predicted"/>
<evidence type="ECO:0000313" key="4">
    <source>
        <dbReference type="EMBL" id="SBT33058.1"/>
    </source>
</evidence>
<accession>A0A1A8YLH5</accession>
<dbReference type="Proteomes" id="UP000078555">
    <property type="component" value="Unassembled WGS sequence"/>
</dbReference>
<feature type="transmembrane region" description="Helical" evidence="2">
    <location>
        <begin position="484"/>
        <end position="503"/>
    </location>
</feature>
<evidence type="ECO:0000256" key="2">
    <source>
        <dbReference type="SAM" id="Phobius"/>
    </source>
</evidence>
<dbReference type="EMBL" id="FLRE01000050">
    <property type="protein sequence ID" value="SBT33058.1"/>
    <property type="molecule type" value="Genomic_DNA"/>
</dbReference>
<feature type="region of interest" description="Disordered" evidence="1">
    <location>
        <begin position="1"/>
        <end position="49"/>
    </location>
</feature>
<protein>
    <submittedName>
        <fullName evidence="3">Uncharacterized protein</fullName>
    </submittedName>
</protein>
<feature type="transmembrane region" description="Helical" evidence="2">
    <location>
        <begin position="444"/>
        <end position="469"/>
    </location>
</feature>
<name>A0A1A8YLH5_PLAOA</name>
<dbReference type="Proteomes" id="UP000078550">
    <property type="component" value="Unassembled WGS sequence"/>
</dbReference>
<gene>
    <name evidence="3" type="ORF">POVWA1_012040</name>
    <name evidence="4" type="ORF">POVWA2_012730</name>
</gene>
<evidence type="ECO:0000313" key="5">
    <source>
        <dbReference type="Proteomes" id="UP000078550"/>
    </source>
</evidence>
<evidence type="ECO:0000313" key="6">
    <source>
        <dbReference type="Proteomes" id="UP000078555"/>
    </source>
</evidence>
<feature type="transmembrane region" description="Helical" evidence="2">
    <location>
        <begin position="410"/>
        <end position="432"/>
    </location>
</feature>
<keyword evidence="2" id="KW-1133">Transmembrane helix</keyword>
<feature type="compositionally biased region" description="Polar residues" evidence="1">
    <location>
        <begin position="33"/>
        <end position="42"/>
    </location>
</feature>
<dbReference type="AlphaFoldDB" id="A0A1A8YLH5"/>
<keyword evidence="2" id="KW-0812">Transmembrane</keyword>
<dbReference type="EMBL" id="FLRD01000037">
    <property type="protein sequence ID" value="SBT32407.1"/>
    <property type="molecule type" value="Genomic_DNA"/>
</dbReference>
<evidence type="ECO:0000313" key="3">
    <source>
        <dbReference type="EMBL" id="SBT32407.1"/>
    </source>
</evidence>
<keyword evidence="6" id="KW-1185">Reference proteome</keyword>
<reference evidence="6" key="2">
    <citation type="submission" date="2016-05" db="EMBL/GenBank/DDBJ databases">
        <authorList>
            <person name="Naeem R."/>
        </authorList>
    </citation>
    <scope>NUCLEOTIDE SEQUENCE [LARGE SCALE GENOMIC DNA]</scope>
</reference>